<evidence type="ECO:0000256" key="1">
    <source>
        <dbReference type="SAM" id="Phobius"/>
    </source>
</evidence>
<evidence type="ECO:0000313" key="2">
    <source>
        <dbReference type="EMBL" id="NCH89125.1"/>
    </source>
</evidence>
<feature type="transmembrane region" description="Helical" evidence="1">
    <location>
        <begin position="7"/>
        <end position="30"/>
    </location>
</feature>
<feature type="transmembrane region" description="Helical" evidence="1">
    <location>
        <begin position="79"/>
        <end position="96"/>
    </location>
</feature>
<dbReference type="RefSeq" id="WP_161591276.1">
    <property type="nucleotide sequence ID" value="NZ_RPBY01000006.1"/>
</dbReference>
<dbReference type="AlphaFoldDB" id="A0A9Q4XN25"/>
<organism evidence="2 3">
    <name type="scientific">Cronobacter dublinensis</name>
    <dbReference type="NCBI Taxonomy" id="413497"/>
    <lineage>
        <taxon>Bacteria</taxon>
        <taxon>Pseudomonadati</taxon>
        <taxon>Pseudomonadota</taxon>
        <taxon>Gammaproteobacteria</taxon>
        <taxon>Enterobacterales</taxon>
        <taxon>Enterobacteriaceae</taxon>
        <taxon>Cronobacter</taxon>
    </lineage>
</organism>
<dbReference type="Proteomes" id="UP000778262">
    <property type="component" value="Unassembled WGS sequence"/>
</dbReference>
<name>A0A9Q4XN25_9ENTR</name>
<comment type="caution">
    <text evidence="2">The sequence shown here is derived from an EMBL/GenBank/DDBJ whole genome shotgun (WGS) entry which is preliminary data.</text>
</comment>
<dbReference type="EMBL" id="RPBY01000006">
    <property type="protein sequence ID" value="NCH89125.1"/>
    <property type="molecule type" value="Genomic_DNA"/>
</dbReference>
<keyword evidence="1" id="KW-0812">Transmembrane</keyword>
<sequence>MKYFYRVLLLVLYITALAALLIVTVDKYSWMSEMDPAISSDMIIRDAGSANSGVAAFFALVFALVAQVLLYLIEKSKPWKCLAVVCATLAILIYALR</sequence>
<evidence type="ECO:0008006" key="4">
    <source>
        <dbReference type="Google" id="ProtNLM"/>
    </source>
</evidence>
<reference evidence="2" key="1">
    <citation type="submission" date="2018-11" db="EMBL/GenBank/DDBJ databases">
        <title>Genomics analysis of Putative Virulence Factors on Adhesion and Cytotoxicity for Cronobacter spp.</title>
        <authorList>
            <person name="Cui J."/>
        </authorList>
    </citation>
    <scope>NUCLEOTIDE SEQUENCE</scope>
    <source>
        <strain evidence="2">SD69</strain>
    </source>
</reference>
<keyword evidence="1" id="KW-1133">Transmembrane helix</keyword>
<keyword evidence="1" id="KW-0472">Membrane</keyword>
<proteinExistence type="predicted"/>
<protein>
    <recommendedName>
        <fullName evidence="4">DUF2645 family protein</fullName>
    </recommendedName>
</protein>
<accession>A0A9Q4XN25</accession>
<feature type="transmembrane region" description="Helical" evidence="1">
    <location>
        <begin position="50"/>
        <end position="72"/>
    </location>
</feature>
<evidence type="ECO:0000313" key="3">
    <source>
        <dbReference type="Proteomes" id="UP000778262"/>
    </source>
</evidence>
<gene>
    <name evidence="2" type="ORF">EHJ13_17045</name>
</gene>